<dbReference type="SUPFAM" id="SSF52047">
    <property type="entry name" value="RNI-like"/>
    <property type="match status" value="1"/>
</dbReference>
<reference evidence="5" key="2">
    <citation type="submission" date="2025-09" db="UniProtKB">
        <authorList>
            <consortium name="Ensembl"/>
        </authorList>
    </citation>
    <scope>IDENTIFICATION</scope>
</reference>
<evidence type="ECO:0000259" key="4">
    <source>
        <dbReference type="Pfam" id="PF23598"/>
    </source>
</evidence>
<dbReference type="InterPro" id="IPR003591">
    <property type="entry name" value="Leu-rich_rpt_typical-subtyp"/>
</dbReference>
<dbReference type="GO" id="GO:0098968">
    <property type="term" value="P:neurotransmitter receptor transport postsynaptic membrane to endosome"/>
    <property type="evidence" value="ECO:0007669"/>
    <property type="project" value="TreeGrafter"/>
</dbReference>
<dbReference type="Proteomes" id="UP001108240">
    <property type="component" value="Unplaced"/>
</dbReference>
<feature type="region of interest" description="Disordered" evidence="3">
    <location>
        <begin position="531"/>
        <end position="590"/>
    </location>
</feature>
<feature type="domain" description="Disease resistance R13L4/SHOC-2-like LRR" evidence="4">
    <location>
        <begin position="215"/>
        <end position="316"/>
    </location>
</feature>
<dbReference type="GO" id="GO:0098609">
    <property type="term" value="P:cell-cell adhesion"/>
    <property type="evidence" value="ECO:0007669"/>
    <property type="project" value="TreeGrafter"/>
</dbReference>
<dbReference type="FunFam" id="3.80.10.10:FF:000061">
    <property type="entry name" value="leucine-rich repeat-containing protein 7 isoform X1"/>
    <property type="match status" value="1"/>
</dbReference>
<evidence type="ECO:0000256" key="2">
    <source>
        <dbReference type="ARBA" id="ARBA00022737"/>
    </source>
</evidence>
<feature type="region of interest" description="Disordered" evidence="3">
    <location>
        <begin position="1127"/>
        <end position="1153"/>
    </location>
</feature>
<dbReference type="GO" id="GO:0098887">
    <property type="term" value="P:neurotransmitter receptor transport, endosome to postsynaptic membrane"/>
    <property type="evidence" value="ECO:0007669"/>
    <property type="project" value="TreeGrafter"/>
</dbReference>
<dbReference type="Ensembl" id="ENSCCRT00000103995.2">
    <property type="protein sequence ID" value="ENSCCRP00000095822.2"/>
    <property type="gene ID" value="ENSCCRG00000051679.2"/>
</dbReference>
<sequence>MDNKKLNLSSNKTQMQCLEMTTKRKIIGRLVPCRCFRGEEEVISVLDYSHCSLQQVPKEIFSFERTLEELYLDANQIEELPKQLFNCQALKKLSMPDNDLSSLPTTIASLVNLKELDISKNGIQEFPDNIKCCKCLSVVEASVNPIAKLPDGFTQLLSLTQLFLNDAFLEYLPANFGRLSKLRILELLSFILFHFISNLKELWLDNNSLQTIPGSVGKLRQLRYLDLAKNRIESLDADISGCESLEDLLLSSNMLQQLPDSIGKLKKLTTLKVDDNQLTSLPNTIGSLSLLEEFDCSCNELESLPPTIGYLHNLRTFAGDENFLTELPREIGNCRNVTVMSLRSNKLEFLPDEIGQMTKLRVLNLSDNRLKNLPFTFTKLKDLAALWLSDNQSKALIPLQTEAHPETKQRVLTNYMFPQQPRHDEDYQSDSDSFNPTLWEEQRQQRMTVAFEFEDKKEEEDNSGKVKVEINLKRYPTPYPEDLKNMVKSVQNLVGKTTHTLNTEKCSSGTNMELHSQDKYEPKWPITSKEVTEREVKDFSKQPMSDQGIILNSAIDIPNRKDKEDLTESSEDSMGGSPNDIRISDMRPTLVEPAMYKPKVVLLGKEKKESTDESEPDKMQCLNNSGSSATYSDYSPSQGSSGSSNPPGNVSNLQTSGKEGPSQTHWTNRLAQSFPKPIDSKPLLSQRETPPSSTLQQRGERRPLSDTFDSWNNAPHYDNTGFVAEETPLNTPSSSAGNPMLGSKPRSASMAHGRRPLMRQERIVGVPLELDQSQHTFHNVRTTSETEVPPPSNPWQNWTRTPSPFEDRTAFPSKLEITPANSPNPDRKDFEQEMGELPGTFPSTGAWGFLDTTDSGTGRGHPNISSLVQGVKEPNKIGTLVVSKSSERLSPMMKEVKAKFKKSQSIDEIDTGSYKVYSIPLDSYSSSIENQGSVDRADLSMPLEQSMSRSQSAPMLDDDLDGFGLKSSQQQKPAIPKKVYHFDQSFNPQGAMDLMKAERRVPPPFPNAPEYVNQPGKTLPKELVSPRGYRGYPPMEQMFSFAQTAVTDDAINPQLSVQPQRSRPGFLRRADSLVSSTEMALFRRVAENHELQLAEHYNRPQQSMLEQQNSLSTITDTQFHKRNGRYDEDYSSYQEPKKPIMGYPTKSLTQRRPLSARSYSTETYGASQARPVSARPTMAALLEKLPSDYNLSTCIEKSSEADMKMRPVPQKQEDPTSKMPVDWRQQLLRHIEAKRLDRTPSQQSNILDNGQEVVSPNGQWAPYSLGRRDVPPENMNVIKKPTSSHATPSHRTARDQQYEGAINKVSIQQYQSPLPMPITTTSPRPQSARCFIQTKGQKSMDGFPEQLCVRIEKNPGLGFSISGGISGQGNPFKPSDMVRPFHPRF</sequence>
<dbReference type="GO" id="GO:0014069">
    <property type="term" value="C:postsynaptic density"/>
    <property type="evidence" value="ECO:0007669"/>
    <property type="project" value="TreeGrafter"/>
</dbReference>
<dbReference type="SUPFAM" id="SSF52058">
    <property type="entry name" value="L domain-like"/>
    <property type="match status" value="1"/>
</dbReference>
<dbReference type="SMART" id="SM00369">
    <property type="entry name" value="LRR_TYP"/>
    <property type="match status" value="9"/>
</dbReference>
<dbReference type="InterPro" id="IPR032675">
    <property type="entry name" value="LRR_dom_sf"/>
</dbReference>
<dbReference type="GO" id="GO:0045197">
    <property type="term" value="P:establishment or maintenance of epithelial cell apical/basal polarity"/>
    <property type="evidence" value="ECO:0007669"/>
    <property type="project" value="TreeGrafter"/>
</dbReference>
<feature type="compositionally biased region" description="Polar residues" evidence="3">
    <location>
        <begin position="653"/>
        <end position="671"/>
    </location>
</feature>
<protein>
    <submittedName>
        <fullName evidence="5">Leucine rich repeat containing 7</fullName>
    </submittedName>
</protein>
<dbReference type="Pfam" id="PF13855">
    <property type="entry name" value="LRR_8"/>
    <property type="match status" value="2"/>
</dbReference>
<dbReference type="GO" id="GO:0005912">
    <property type="term" value="C:adherens junction"/>
    <property type="evidence" value="ECO:0007669"/>
    <property type="project" value="TreeGrafter"/>
</dbReference>
<dbReference type="GO" id="GO:0016323">
    <property type="term" value="C:basolateral plasma membrane"/>
    <property type="evidence" value="ECO:0007669"/>
    <property type="project" value="TreeGrafter"/>
</dbReference>
<feature type="compositionally biased region" description="Polar residues" evidence="3">
    <location>
        <begin position="621"/>
        <end position="634"/>
    </location>
</feature>
<evidence type="ECO:0000256" key="3">
    <source>
        <dbReference type="SAM" id="MobiDB-lite"/>
    </source>
</evidence>
<accession>A0A8C1I449</accession>
<dbReference type="PROSITE" id="PS51450">
    <property type="entry name" value="LRR"/>
    <property type="match status" value="5"/>
</dbReference>
<feature type="compositionally biased region" description="Basic and acidic residues" evidence="3">
    <location>
        <begin position="531"/>
        <end position="540"/>
    </location>
</feature>
<feature type="region of interest" description="Disordered" evidence="3">
    <location>
        <begin position="606"/>
        <end position="754"/>
    </location>
</feature>
<organism evidence="5 6">
    <name type="scientific">Cyprinus carpio carpio</name>
    <dbReference type="NCBI Taxonomy" id="630221"/>
    <lineage>
        <taxon>Eukaryota</taxon>
        <taxon>Metazoa</taxon>
        <taxon>Chordata</taxon>
        <taxon>Craniata</taxon>
        <taxon>Vertebrata</taxon>
        <taxon>Euteleostomi</taxon>
        <taxon>Actinopterygii</taxon>
        <taxon>Neopterygii</taxon>
        <taxon>Teleostei</taxon>
        <taxon>Ostariophysi</taxon>
        <taxon>Cypriniformes</taxon>
        <taxon>Cyprinidae</taxon>
        <taxon>Cyprininae</taxon>
        <taxon>Cyprinus</taxon>
    </lineage>
</organism>
<dbReference type="Gene3D" id="3.80.10.10">
    <property type="entry name" value="Ribonuclease Inhibitor"/>
    <property type="match status" value="3"/>
</dbReference>
<dbReference type="PANTHER" id="PTHR23119">
    <property type="entry name" value="DISCS LARGE"/>
    <property type="match status" value="1"/>
</dbReference>
<feature type="compositionally biased region" description="Low complexity" evidence="3">
    <location>
        <begin position="635"/>
        <end position="652"/>
    </location>
</feature>
<dbReference type="InterPro" id="IPR001611">
    <property type="entry name" value="Leu-rich_rpt"/>
</dbReference>
<dbReference type="GO" id="GO:0045211">
    <property type="term" value="C:postsynaptic membrane"/>
    <property type="evidence" value="ECO:0007669"/>
    <property type="project" value="TreeGrafter"/>
</dbReference>
<dbReference type="GO" id="GO:0019901">
    <property type="term" value="F:protein kinase binding"/>
    <property type="evidence" value="ECO:0007669"/>
    <property type="project" value="TreeGrafter"/>
</dbReference>
<dbReference type="GO" id="GO:0043113">
    <property type="term" value="P:receptor clustering"/>
    <property type="evidence" value="ECO:0007669"/>
    <property type="project" value="TreeGrafter"/>
</dbReference>
<dbReference type="SMART" id="SM00364">
    <property type="entry name" value="LRR_BAC"/>
    <property type="match status" value="8"/>
</dbReference>
<keyword evidence="1" id="KW-0433">Leucine-rich repeat</keyword>
<dbReference type="GeneTree" id="ENSGT00940000156262"/>
<dbReference type="InterPro" id="IPR050614">
    <property type="entry name" value="Synaptic_Scaffolding_LAP-MAGUK"/>
</dbReference>
<feature type="compositionally biased region" description="Polar residues" evidence="3">
    <location>
        <begin position="686"/>
        <end position="697"/>
    </location>
</feature>
<feature type="region of interest" description="Disordered" evidence="3">
    <location>
        <begin position="780"/>
        <end position="802"/>
    </location>
</feature>
<reference evidence="5" key="1">
    <citation type="submission" date="2025-08" db="UniProtKB">
        <authorList>
            <consortium name="Ensembl"/>
        </authorList>
    </citation>
    <scope>IDENTIFICATION</scope>
</reference>
<evidence type="ECO:0000313" key="6">
    <source>
        <dbReference type="Proteomes" id="UP001108240"/>
    </source>
</evidence>
<dbReference type="FunFam" id="3.80.10.10:FF:000118">
    <property type="entry name" value="Leucine rich repeat containing 7"/>
    <property type="match status" value="1"/>
</dbReference>
<dbReference type="InterPro" id="IPR055414">
    <property type="entry name" value="LRR_R13L4/SHOC2-like"/>
</dbReference>
<dbReference type="Pfam" id="PF23598">
    <property type="entry name" value="LRR_14"/>
    <property type="match status" value="1"/>
</dbReference>
<name>A0A8C1I449_CYPCA</name>
<keyword evidence="6" id="KW-1185">Reference proteome</keyword>
<proteinExistence type="predicted"/>
<keyword evidence="2" id="KW-0677">Repeat</keyword>
<feature type="compositionally biased region" description="Polar residues" evidence="3">
    <location>
        <begin position="728"/>
        <end position="737"/>
    </location>
</feature>
<evidence type="ECO:0000313" key="5">
    <source>
        <dbReference type="Ensembl" id="ENSCCRP00000095822.2"/>
    </source>
</evidence>
<evidence type="ECO:0000256" key="1">
    <source>
        <dbReference type="ARBA" id="ARBA00022614"/>
    </source>
</evidence>
<dbReference type="SMART" id="SM00365">
    <property type="entry name" value="LRR_SD22"/>
    <property type="match status" value="6"/>
</dbReference>
<dbReference type="PANTHER" id="PTHR23119:SF48">
    <property type="entry name" value="LEUCINE-RICH REPEAT-CONTAINING PROTEIN 7"/>
    <property type="match status" value="1"/>
</dbReference>